<evidence type="ECO:0000259" key="11">
    <source>
        <dbReference type="Pfam" id="PF02558"/>
    </source>
</evidence>
<keyword evidence="6 10" id="KW-0521">NADP</keyword>
<dbReference type="Proteomes" id="UP001165413">
    <property type="component" value="Unassembled WGS sequence"/>
</dbReference>
<dbReference type="InterPro" id="IPR013332">
    <property type="entry name" value="KPR_N"/>
</dbReference>
<evidence type="ECO:0000256" key="9">
    <source>
        <dbReference type="ARBA" id="ARBA00048793"/>
    </source>
</evidence>
<evidence type="ECO:0000256" key="2">
    <source>
        <dbReference type="ARBA" id="ARBA00007870"/>
    </source>
</evidence>
<feature type="domain" description="Ketopantoate reductase N-terminal" evidence="11">
    <location>
        <begin position="10"/>
        <end position="160"/>
    </location>
</feature>
<gene>
    <name evidence="13" type="ORF">NLF92_11040</name>
</gene>
<sequence length="315" mass="34861">MNQRNAAPHIHLIGQGVISSLIATHALLAQRPFTQYVRTQRTAPTMYWLSGENYALPTATVLNHAVAGTKRMSGIIIIPTKAYQVANVLTDLQNLIADDAVLVLLHNGLGTHETAQALFPKHTIYAATTSMAGYAFTTTTDTLTCIQHTAWGQTQIGNIQNARSANDSTQDNTLSYLSTIIPELHHKTSILEALYTKLAVNAVINPLTAIHNIKNGRLADSEYMMTMQAITQEIVMLAKHKNLSLSYTQIWNIVLGIVHATGDNYSSMHQDITHGRRTEVDFINGFVVREAQKIGLNVPENEKLLKHIHILEERL</sequence>
<dbReference type="AlphaFoldDB" id="A0AA41X344"/>
<dbReference type="EMBL" id="JANATA010000022">
    <property type="protein sequence ID" value="MCP3429481.1"/>
    <property type="molecule type" value="Genomic_DNA"/>
</dbReference>
<evidence type="ECO:0000313" key="14">
    <source>
        <dbReference type="Proteomes" id="UP001165413"/>
    </source>
</evidence>
<comment type="catalytic activity">
    <reaction evidence="9 10">
        <text>(R)-pantoate + NADP(+) = 2-dehydropantoate + NADPH + H(+)</text>
        <dbReference type="Rhea" id="RHEA:16233"/>
        <dbReference type="ChEBI" id="CHEBI:11561"/>
        <dbReference type="ChEBI" id="CHEBI:15378"/>
        <dbReference type="ChEBI" id="CHEBI:15980"/>
        <dbReference type="ChEBI" id="CHEBI:57783"/>
        <dbReference type="ChEBI" id="CHEBI:58349"/>
        <dbReference type="EC" id="1.1.1.169"/>
    </reaction>
</comment>
<evidence type="ECO:0000256" key="3">
    <source>
        <dbReference type="ARBA" id="ARBA00013014"/>
    </source>
</evidence>
<feature type="domain" description="Ketopantoate reductase C-terminal" evidence="12">
    <location>
        <begin position="190"/>
        <end position="311"/>
    </location>
</feature>
<dbReference type="SUPFAM" id="SSF51735">
    <property type="entry name" value="NAD(P)-binding Rossmann-fold domains"/>
    <property type="match status" value="1"/>
</dbReference>
<dbReference type="GO" id="GO:0015940">
    <property type="term" value="P:pantothenate biosynthetic process"/>
    <property type="evidence" value="ECO:0007669"/>
    <property type="project" value="UniProtKB-KW"/>
</dbReference>
<protein>
    <recommendedName>
        <fullName evidence="4 10">2-dehydropantoate 2-reductase</fullName>
        <ecNumber evidence="3 10">1.1.1.169</ecNumber>
    </recommendedName>
    <alternativeName>
        <fullName evidence="8 10">Ketopantoate reductase</fullName>
    </alternativeName>
</protein>
<evidence type="ECO:0000256" key="4">
    <source>
        <dbReference type="ARBA" id="ARBA00019465"/>
    </source>
</evidence>
<dbReference type="RefSeq" id="WP_254101869.1">
    <property type="nucleotide sequence ID" value="NZ_JANATA010000022.1"/>
</dbReference>
<evidence type="ECO:0000256" key="8">
    <source>
        <dbReference type="ARBA" id="ARBA00032024"/>
    </source>
</evidence>
<dbReference type="InterPro" id="IPR003710">
    <property type="entry name" value="ApbA"/>
</dbReference>
<dbReference type="InterPro" id="IPR013752">
    <property type="entry name" value="KPA_reductase"/>
</dbReference>
<dbReference type="EC" id="1.1.1.169" evidence="3 10"/>
<dbReference type="Gene3D" id="3.40.50.720">
    <property type="entry name" value="NAD(P)-binding Rossmann-like Domain"/>
    <property type="match status" value="1"/>
</dbReference>
<evidence type="ECO:0000256" key="7">
    <source>
        <dbReference type="ARBA" id="ARBA00023002"/>
    </source>
</evidence>
<dbReference type="Gene3D" id="1.10.1040.10">
    <property type="entry name" value="N-(1-d-carboxylethyl)-l-norvaline Dehydrogenase, domain 2"/>
    <property type="match status" value="1"/>
</dbReference>
<reference evidence="13" key="1">
    <citation type="submission" date="2022-07" db="EMBL/GenBank/DDBJ databases">
        <title>Characterization of the Novel Bacterium Alteromonas immobilis LMIT006 and Alteromonas gregis LMIT007.</title>
        <authorList>
            <person name="Lin X."/>
        </authorList>
    </citation>
    <scope>NUCLEOTIDE SEQUENCE</scope>
    <source>
        <strain evidence="13">LMIT007</strain>
    </source>
</reference>
<proteinExistence type="inferred from homology"/>
<evidence type="ECO:0000259" key="12">
    <source>
        <dbReference type="Pfam" id="PF08546"/>
    </source>
</evidence>
<comment type="caution">
    <text evidence="13">The sequence shown here is derived from an EMBL/GenBank/DDBJ whole genome shotgun (WGS) entry which is preliminary data.</text>
</comment>
<keyword evidence="7 10" id="KW-0560">Oxidoreductase</keyword>
<name>A0AA41X344_9ALTE</name>
<organism evidence="13 14">
    <name type="scientific">Opacimonas viscosa</name>
    <dbReference type="NCBI Taxonomy" id="2961944"/>
    <lineage>
        <taxon>Bacteria</taxon>
        <taxon>Pseudomonadati</taxon>
        <taxon>Pseudomonadota</taxon>
        <taxon>Gammaproteobacteria</taxon>
        <taxon>Alteromonadales</taxon>
        <taxon>Alteromonadaceae</taxon>
        <taxon>Opacimonas</taxon>
    </lineage>
</organism>
<comment type="function">
    <text evidence="10">Catalyzes the NADPH-dependent reduction of ketopantoate into pantoic acid.</text>
</comment>
<evidence type="ECO:0000256" key="5">
    <source>
        <dbReference type="ARBA" id="ARBA00022655"/>
    </source>
</evidence>
<dbReference type="Pfam" id="PF08546">
    <property type="entry name" value="ApbA_C"/>
    <property type="match status" value="1"/>
</dbReference>
<dbReference type="InterPro" id="IPR036291">
    <property type="entry name" value="NAD(P)-bd_dom_sf"/>
</dbReference>
<comment type="pathway">
    <text evidence="1 10">Cofactor biosynthesis; (R)-pantothenate biosynthesis; (R)-pantoate from 3-methyl-2-oxobutanoate: step 2/2.</text>
</comment>
<dbReference type="PANTHER" id="PTHR43765:SF2">
    <property type="entry name" value="2-DEHYDROPANTOATE 2-REDUCTASE"/>
    <property type="match status" value="1"/>
</dbReference>
<dbReference type="Pfam" id="PF02558">
    <property type="entry name" value="ApbA"/>
    <property type="match status" value="1"/>
</dbReference>
<evidence type="ECO:0000256" key="10">
    <source>
        <dbReference type="RuleBase" id="RU362068"/>
    </source>
</evidence>
<dbReference type="GO" id="GO:0008677">
    <property type="term" value="F:2-dehydropantoate 2-reductase activity"/>
    <property type="evidence" value="ECO:0007669"/>
    <property type="project" value="UniProtKB-EC"/>
</dbReference>
<keyword evidence="5 10" id="KW-0566">Pantothenate biosynthesis</keyword>
<keyword evidence="14" id="KW-1185">Reference proteome</keyword>
<evidence type="ECO:0000256" key="1">
    <source>
        <dbReference type="ARBA" id="ARBA00004994"/>
    </source>
</evidence>
<dbReference type="GO" id="GO:0050661">
    <property type="term" value="F:NADP binding"/>
    <property type="evidence" value="ECO:0007669"/>
    <property type="project" value="TreeGrafter"/>
</dbReference>
<accession>A0AA41X344</accession>
<dbReference type="GO" id="GO:0005737">
    <property type="term" value="C:cytoplasm"/>
    <property type="evidence" value="ECO:0007669"/>
    <property type="project" value="TreeGrafter"/>
</dbReference>
<dbReference type="InterPro" id="IPR050838">
    <property type="entry name" value="Ketopantoate_reductase"/>
</dbReference>
<comment type="similarity">
    <text evidence="2 10">Belongs to the ketopantoate reductase family.</text>
</comment>
<dbReference type="PANTHER" id="PTHR43765">
    <property type="entry name" value="2-DEHYDROPANTOATE 2-REDUCTASE-RELATED"/>
    <property type="match status" value="1"/>
</dbReference>
<dbReference type="NCBIfam" id="TIGR00745">
    <property type="entry name" value="apbA_panE"/>
    <property type="match status" value="1"/>
</dbReference>
<dbReference type="InterPro" id="IPR008927">
    <property type="entry name" value="6-PGluconate_DH-like_C_sf"/>
</dbReference>
<evidence type="ECO:0000256" key="6">
    <source>
        <dbReference type="ARBA" id="ARBA00022857"/>
    </source>
</evidence>
<dbReference type="SUPFAM" id="SSF48179">
    <property type="entry name" value="6-phosphogluconate dehydrogenase C-terminal domain-like"/>
    <property type="match status" value="1"/>
</dbReference>
<evidence type="ECO:0000313" key="13">
    <source>
        <dbReference type="EMBL" id="MCP3429481.1"/>
    </source>
</evidence>
<dbReference type="InterPro" id="IPR013328">
    <property type="entry name" value="6PGD_dom2"/>
</dbReference>